<proteinExistence type="predicted"/>
<dbReference type="AlphaFoldDB" id="A0A066RPK5"/>
<dbReference type="EMBL" id="JMIB01000009">
    <property type="protein sequence ID" value="KDM92395.1"/>
    <property type="molecule type" value="Genomic_DNA"/>
</dbReference>
<organism evidence="1 2">
    <name type="scientific">Photobacterium galatheae</name>
    <dbReference type="NCBI Taxonomy" id="1654360"/>
    <lineage>
        <taxon>Bacteria</taxon>
        <taxon>Pseudomonadati</taxon>
        <taxon>Pseudomonadota</taxon>
        <taxon>Gammaproteobacteria</taxon>
        <taxon>Vibrionales</taxon>
        <taxon>Vibrionaceae</taxon>
        <taxon>Photobacterium</taxon>
    </lineage>
</organism>
<reference evidence="1 2" key="1">
    <citation type="submission" date="2014-04" db="EMBL/GenBank/DDBJ databases">
        <title>Draft genome sequence of Photobacterium halotolerans S2753: a solonamide, ngercheumicin and holomycin producer.</title>
        <authorList>
            <person name="Machado H.R."/>
            <person name="Gram L."/>
        </authorList>
    </citation>
    <scope>NUCLEOTIDE SEQUENCE [LARGE SCALE GENOMIC DNA]</scope>
    <source>
        <strain evidence="1 2">S2753</strain>
    </source>
</reference>
<accession>A0A066RPK5</accession>
<evidence type="ECO:0000313" key="2">
    <source>
        <dbReference type="Proteomes" id="UP000027192"/>
    </source>
</evidence>
<comment type="caution">
    <text evidence="1">The sequence shown here is derived from an EMBL/GenBank/DDBJ whole genome shotgun (WGS) entry which is preliminary data.</text>
</comment>
<dbReference type="Proteomes" id="UP000027192">
    <property type="component" value="Unassembled WGS sequence"/>
</dbReference>
<keyword evidence="2" id="KW-1185">Reference proteome</keyword>
<protein>
    <submittedName>
        <fullName evidence="1">Uncharacterized protein</fullName>
    </submittedName>
</protein>
<gene>
    <name evidence="1" type="ORF">EA58_06660</name>
</gene>
<name>A0A066RPK5_9GAMM</name>
<sequence length="331" mass="37529">MRQGWGMWLGLWMAWLALPLQADELSQREYRQVTEAITAELKPLQTLYRDSDITRLDAQLTDFPVLEQEALRAALVDYAQTLKQLDAKKIGWLETLASRNPRFTLTEQGDGYTVTRSAFNYGPQARQLLQHWQREQLAQAFVREVEAGTLVLTTWLGDDLNTQRIRREIALAQLSELSDIGVRYLADQFLSDRHLLWLPDNGLLARLAEISGDPGLYEQLWRRRTDRYSRAELNRLIDLLPEPAAITQLIEATRNPSLKDQAYQALTTLKPLPSRVEVFLLSKLSEPDDGGMVASQLVSQGHSSWLAKLAAGSKSYTLKRNLETALSATVP</sequence>
<evidence type="ECO:0000313" key="1">
    <source>
        <dbReference type="EMBL" id="KDM92395.1"/>
    </source>
</evidence>
<dbReference type="STRING" id="1654360.EA58_06660"/>